<evidence type="ECO:0000256" key="7">
    <source>
        <dbReference type="PIRNR" id="PIRNR016262"/>
    </source>
</evidence>
<evidence type="ECO:0000313" key="13">
    <source>
        <dbReference type="Proteomes" id="UP000182108"/>
    </source>
</evidence>
<feature type="site" description="Lowers pKa of active site Cys" evidence="6 10">
    <location>
        <position position="136"/>
    </location>
</feature>
<dbReference type="PROSITE" id="PS01313">
    <property type="entry name" value="LIPB"/>
    <property type="match status" value="1"/>
</dbReference>
<comment type="similarity">
    <text evidence="6 7">Belongs to the LipB family.</text>
</comment>
<evidence type="ECO:0000256" key="8">
    <source>
        <dbReference type="PIRSR" id="PIRSR016262-1"/>
    </source>
</evidence>
<comment type="function">
    <text evidence="5 6 7">Catalyzes the transfer of endogenously produced octanoic acid from octanoyl-acyl-carrier-protein onto the lipoyl domains of lipoate-dependent enzymes. Lipoyl-ACP can also act as a substrate although octanoyl-ACP is likely to be the physiological substrate.</text>
</comment>
<comment type="pathway">
    <text evidence="1 6 7">Protein modification; protein lipoylation via endogenous pathway; protein N(6)-(lipoyl)lysine from octanoyl-[acyl-carrier-protein]: step 1/2.</text>
</comment>
<comment type="catalytic activity">
    <reaction evidence="6 7">
        <text>octanoyl-[ACP] + L-lysyl-[protein] = N(6)-octanoyl-L-lysyl-[protein] + holo-[ACP] + H(+)</text>
        <dbReference type="Rhea" id="RHEA:17665"/>
        <dbReference type="Rhea" id="RHEA-COMP:9636"/>
        <dbReference type="Rhea" id="RHEA-COMP:9685"/>
        <dbReference type="Rhea" id="RHEA-COMP:9752"/>
        <dbReference type="Rhea" id="RHEA-COMP:9928"/>
        <dbReference type="ChEBI" id="CHEBI:15378"/>
        <dbReference type="ChEBI" id="CHEBI:29969"/>
        <dbReference type="ChEBI" id="CHEBI:64479"/>
        <dbReference type="ChEBI" id="CHEBI:78463"/>
        <dbReference type="ChEBI" id="CHEBI:78809"/>
        <dbReference type="EC" id="2.3.1.181"/>
    </reaction>
</comment>
<dbReference type="Gene3D" id="3.30.930.10">
    <property type="entry name" value="Bira Bifunctional Protein, Domain 2"/>
    <property type="match status" value="1"/>
</dbReference>
<evidence type="ECO:0000256" key="1">
    <source>
        <dbReference type="ARBA" id="ARBA00004821"/>
    </source>
</evidence>
<dbReference type="PANTHER" id="PTHR10993:SF7">
    <property type="entry name" value="LIPOYLTRANSFERASE 2, MITOCHONDRIAL-RELATED"/>
    <property type="match status" value="1"/>
</dbReference>
<keyword evidence="4 6" id="KW-0012">Acyltransferase</keyword>
<dbReference type="GO" id="GO:0016874">
    <property type="term" value="F:ligase activity"/>
    <property type="evidence" value="ECO:0007669"/>
    <property type="project" value="UniProtKB-KW"/>
</dbReference>
<feature type="binding site" evidence="6 9">
    <location>
        <begin position="152"/>
        <end position="154"/>
    </location>
    <ligand>
        <name>substrate</name>
    </ligand>
</feature>
<evidence type="ECO:0000259" key="11">
    <source>
        <dbReference type="PROSITE" id="PS51733"/>
    </source>
</evidence>
<keyword evidence="13" id="KW-1185">Reference proteome</keyword>
<dbReference type="NCBIfam" id="TIGR00214">
    <property type="entry name" value="lipB"/>
    <property type="match status" value="1"/>
</dbReference>
<name>A0A0K6IUQ7_9PROT</name>
<organism evidence="12 13">
    <name type="scientific">Tepidiphilus thermophilus</name>
    <dbReference type="NCBI Taxonomy" id="876478"/>
    <lineage>
        <taxon>Bacteria</taxon>
        <taxon>Pseudomonadati</taxon>
        <taxon>Pseudomonadota</taxon>
        <taxon>Hydrogenophilia</taxon>
        <taxon>Hydrogenophilales</taxon>
        <taxon>Hydrogenophilaceae</taxon>
        <taxon>Tepidiphilus</taxon>
    </lineage>
</organism>
<evidence type="ECO:0000256" key="3">
    <source>
        <dbReference type="ARBA" id="ARBA00022679"/>
    </source>
</evidence>
<proteinExistence type="inferred from homology"/>
<evidence type="ECO:0000256" key="5">
    <source>
        <dbReference type="ARBA" id="ARBA00024732"/>
    </source>
</evidence>
<dbReference type="SUPFAM" id="SSF55681">
    <property type="entry name" value="Class II aaRS and biotin synthetases"/>
    <property type="match status" value="1"/>
</dbReference>
<evidence type="ECO:0000313" key="12">
    <source>
        <dbReference type="EMBL" id="CUB06846.1"/>
    </source>
</evidence>
<dbReference type="EMBL" id="CYHH01000004">
    <property type="protein sequence ID" value="CUB06846.1"/>
    <property type="molecule type" value="Genomic_DNA"/>
</dbReference>
<dbReference type="PIRSF" id="PIRSF016262">
    <property type="entry name" value="LPLase"/>
    <property type="match status" value="1"/>
</dbReference>
<comment type="subcellular location">
    <subcellularLocation>
        <location evidence="6">Cytoplasm</location>
    </subcellularLocation>
</comment>
<comment type="miscellaneous">
    <text evidence="6">In the reaction, the free carboxyl group of octanoic acid is attached via an amide linkage to the epsilon-amino group of a specific lysine residue of lipoyl domains of lipoate-dependent enzymes.</text>
</comment>
<dbReference type="GO" id="GO:0033819">
    <property type="term" value="F:lipoyl(octanoyl) transferase activity"/>
    <property type="evidence" value="ECO:0007669"/>
    <property type="project" value="UniProtKB-EC"/>
</dbReference>
<dbReference type="PANTHER" id="PTHR10993">
    <property type="entry name" value="OCTANOYLTRANSFERASE"/>
    <property type="match status" value="1"/>
</dbReference>
<dbReference type="InterPro" id="IPR020605">
    <property type="entry name" value="Octanoyltransferase_CS"/>
</dbReference>
<feature type="active site" description="Acyl-thioester intermediate" evidence="6 8">
    <location>
        <position position="170"/>
    </location>
</feature>
<dbReference type="InterPro" id="IPR004143">
    <property type="entry name" value="BPL_LPL_catalytic"/>
</dbReference>
<dbReference type="GO" id="GO:0005737">
    <property type="term" value="C:cytoplasm"/>
    <property type="evidence" value="ECO:0007669"/>
    <property type="project" value="UniProtKB-SubCell"/>
</dbReference>
<evidence type="ECO:0000256" key="6">
    <source>
        <dbReference type="HAMAP-Rule" id="MF_00013"/>
    </source>
</evidence>
<evidence type="ECO:0000256" key="2">
    <source>
        <dbReference type="ARBA" id="ARBA00022490"/>
    </source>
</evidence>
<dbReference type="FunFam" id="3.30.930.10:FF:000020">
    <property type="entry name" value="Octanoyltransferase"/>
    <property type="match status" value="1"/>
</dbReference>
<dbReference type="UniPathway" id="UPA00538">
    <property type="reaction ID" value="UER00592"/>
</dbReference>
<dbReference type="HAMAP" id="MF_00013">
    <property type="entry name" value="LipB"/>
    <property type="match status" value="1"/>
</dbReference>
<dbReference type="InterPro" id="IPR045864">
    <property type="entry name" value="aa-tRNA-synth_II/BPL/LPL"/>
</dbReference>
<feature type="binding site" evidence="6 9">
    <location>
        <begin position="139"/>
        <end position="141"/>
    </location>
    <ligand>
        <name>substrate</name>
    </ligand>
</feature>
<dbReference type="CDD" id="cd16444">
    <property type="entry name" value="LipB"/>
    <property type="match status" value="1"/>
</dbReference>
<accession>A0A0K6IUQ7</accession>
<feature type="binding site" evidence="6 9">
    <location>
        <begin position="72"/>
        <end position="79"/>
    </location>
    <ligand>
        <name>substrate</name>
    </ligand>
</feature>
<evidence type="ECO:0000256" key="4">
    <source>
        <dbReference type="ARBA" id="ARBA00023315"/>
    </source>
</evidence>
<dbReference type="Proteomes" id="UP000182108">
    <property type="component" value="Unassembled WGS sequence"/>
</dbReference>
<sequence>MNPTSVHWLGRQSYQPVWRAMQRATAERGGDAPDRLWCLEHEPVYTLGLAGRPEHLLPQGRALGIPVVHIDRGGQITYHGPGQLIVYFLLDLRRRGLSVRALVHHIEQSVIDLLASCGLHGERREGAPGVYLAGAKIAALGLRVKNGCTYHGLSLNVDLDLSPFAGINPCGYAGLVTTRLRDHGIDWSVRETAERLLGPLQTWLGPLAWSAAPDPWAPPSS</sequence>
<gene>
    <name evidence="6" type="primary">lipB</name>
    <name evidence="12" type="ORF">Ga0061068_10473</name>
</gene>
<keyword evidence="3 6" id="KW-0808">Transferase</keyword>
<dbReference type="GO" id="GO:0009249">
    <property type="term" value="P:protein lipoylation"/>
    <property type="evidence" value="ECO:0007669"/>
    <property type="project" value="InterPro"/>
</dbReference>
<dbReference type="Pfam" id="PF21948">
    <property type="entry name" value="LplA-B_cat"/>
    <property type="match status" value="1"/>
</dbReference>
<keyword evidence="2 6" id="KW-0963">Cytoplasm</keyword>
<dbReference type="NCBIfam" id="NF010922">
    <property type="entry name" value="PRK14342.1"/>
    <property type="match status" value="1"/>
</dbReference>
<dbReference type="AlphaFoldDB" id="A0A0K6IUQ7"/>
<keyword evidence="12" id="KW-0436">Ligase</keyword>
<feature type="domain" description="BPL/LPL catalytic" evidence="11">
    <location>
        <begin position="30"/>
        <end position="208"/>
    </location>
</feature>
<evidence type="ECO:0000256" key="9">
    <source>
        <dbReference type="PIRSR" id="PIRSR016262-2"/>
    </source>
</evidence>
<protein>
    <recommendedName>
        <fullName evidence="6 7">Octanoyltransferase</fullName>
        <ecNumber evidence="6 7">2.3.1.181</ecNumber>
    </recommendedName>
    <alternativeName>
        <fullName evidence="6">Lipoate-protein ligase B</fullName>
    </alternativeName>
    <alternativeName>
        <fullName evidence="6">Lipoyl/octanoyl transferase</fullName>
    </alternativeName>
    <alternativeName>
        <fullName evidence="6">Octanoyl-[acyl-carrier-protein]-protein N-octanoyltransferase</fullName>
    </alternativeName>
</protein>
<evidence type="ECO:0000256" key="10">
    <source>
        <dbReference type="PIRSR" id="PIRSR016262-3"/>
    </source>
</evidence>
<dbReference type="InterPro" id="IPR000544">
    <property type="entry name" value="Octanoyltransferase"/>
</dbReference>
<dbReference type="EC" id="2.3.1.181" evidence="6 7"/>
<dbReference type="PROSITE" id="PS51733">
    <property type="entry name" value="BPL_LPL_CATALYTIC"/>
    <property type="match status" value="1"/>
</dbReference>
<reference evidence="13" key="1">
    <citation type="submission" date="2015-08" db="EMBL/GenBank/DDBJ databases">
        <authorList>
            <person name="Babu N.S."/>
            <person name="Beckwith C.J."/>
            <person name="Beseler K.G."/>
            <person name="Brison A."/>
            <person name="Carone J.V."/>
            <person name="Caskin T.P."/>
            <person name="Diamond M."/>
            <person name="Durham M.E."/>
            <person name="Foxe J.M."/>
            <person name="Go M."/>
            <person name="Henderson B.A."/>
            <person name="Jones I.B."/>
            <person name="McGettigan J.A."/>
            <person name="Micheletti S.J."/>
            <person name="Nasrallah M.E."/>
            <person name="Ortiz D."/>
            <person name="Piller C.R."/>
            <person name="Privatt S.R."/>
            <person name="Schneider S.L."/>
            <person name="Sharp S."/>
            <person name="Smith T.C."/>
            <person name="Stanton J.D."/>
            <person name="Ullery H.E."/>
            <person name="Wilson R.J."/>
            <person name="Serrano M.G."/>
            <person name="Buck G."/>
            <person name="Lee V."/>
            <person name="Wang Y."/>
            <person name="Carvalho R."/>
            <person name="Voegtly L."/>
            <person name="Shi R."/>
            <person name="Duckworth R."/>
            <person name="Johnson A."/>
            <person name="Loviza R."/>
            <person name="Walstead R."/>
            <person name="Shah Z."/>
            <person name="Kiflezghi M."/>
            <person name="Wade K."/>
            <person name="Ball S.L."/>
            <person name="Bradley K.W."/>
            <person name="Asai D.J."/>
            <person name="Bowman C.A."/>
            <person name="Russell D.A."/>
            <person name="Pope W.H."/>
            <person name="Jacobs-Sera D."/>
            <person name="Hendrix R.W."/>
            <person name="Hatfull G.F."/>
        </authorList>
    </citation>
    <scope>NUCLEOTIDE SEQUENCE [LARGE SCALE GENOMIC DNA]</scope>
    <source>
        <strain evidence="13">JCM 19170</strain>
    </source>
</reference>